<comment type="caution">
    <text evidence="1">The sequence shown here is derived from an EMBL/GenBank/DDBJ whole genome shotgun (WGS) entry which is preliminary data.</text>
</comment>
<accession>A0ABM9EAK6</accession>
<dbReference type="Proteomes" id="UP001153050">
    <property type="component" value="Unassembled WGS sequence"/>
</dbReference>
<evidence type="ECO:0000313" key="1">
    <source>
        <dbReference type="EMBL" id="CAH2406216.1"/>
    </source>
</evidence>
<evidence type="ECO:0008006" key="3">
    <source>
        <dbReference type="Google" id="ProtNLM"/>
    </source>
</evidence>
<keyword evidence="2" id="KW-1185">Reference proteome</keyword>
<evidence type="ECO:0000313" key="2">
    <source>
        <dbReference type="Proteomes" id="UP001153050"/>
    </source>
</evidence>
<reference evidence="1 2" key="1">
    <citation type="submission" date="2022-03" db="EMBL/GenBank/DDBJ databases">
        <authorList>
            <person name="Brunel B."/>
        </authorList>
    </citation>
    <scope>NUCLEOTIDE SEQUENCE [LARGE SCALE GENOMIC DNA]</scope>
    <source>
        <strain evidence="1">STM5069sample</strain>
    </source>
</reference>
<dbReference type="PANTHER" id="PTHR43580:SF2">
    <property type="entry name" value="CYTOKINE-LIKE NUCLEAR FACTOR N-PAC"/>
    <property type="match status" value="1"/>
</dbReference>
<dbReference type="EMBL" id="CAKXZT010000149">
    <property type="protein sequence ID" value="CAH2406216.1"/>
    <property type="molecule type" value="Genomic_DNA"/>
</dbReference>
<gene>
    <name evidence="1" type="ORF">MES5069_520007</name>
</gene>
<protein>
    <recommendedName>
        <fullName evidence="3">Flavoprotein domain-containing protein</fullName>
    </recommendedName>
</protein>
<name>A0ABM9EAK6_9HYPH</name>
<proteinExistence type="predicted"/>
<organism evidence="1 2">
    <name type="scientific">Mesorhizobium escarrei</name>
    <dbReference type="NCBI Taxonomy" id="666018"/>
    <lineage>
        <taxon>Bacteria</taxon>
        <taxon>Pseudomonadati</taxon>
        <taxon>Pseudomonadota</taxon>
        <taxon>Alphaproteobacteria</taxon>
        <taxon>Hyphomicrobiales</taxon>
        <taxon>Phyllobacteriaceae</taxon>
        <taxon>Mesorhizobium</taxon>
    </lineage>
</organism>
<dbReference type="PANTHER" id="PTHR43580">
    <property type="entry name" value="OXIDOREDUCTASE GLYR1-RELATED"/>
    <property type="match status" value="1"/>
</dbReference>
<sequence length="91" mass="9442">MPQPANAAAPVFGRPEMAVAGRLFVVAACTRGAIEVATPLLQAIGQKTFVVSETPNVANLVKLSGNFLIASEIESFGEAMALNSRGGVDKR</sequence>
<dbReference type="InterPro" id="IPR051265">
    <property type="entry name" value="HIBADH-related_NP60_sf"/>
</dbReference>
<dbReference type="Gene3D" id="3.40.50.720">
    <property type="entry name" value="NAD(P)-binding Rossmann-like Domain"/>
    <property type="match status" value="1"/>
</dbReference>